<dbReference type="FunFam" id="3.40.50.300:FF:001025">
    <property type="entry name" value="ATPase family, AAA domain-containing 2B"/>
    <property type="match status" value="1"/>
</dbReference>
<organism evidence="8 9">
    <name type="scientific">Candidatus Magasanikbacteria bacterium GW2011_GWA2_50_22</name>
    <dbReference type="NCBI Taxonomy" id="1619043"/>
    <lineage>
        <taxon>Bacteria</taxon>
        <taxon>Candidatus Magasanikiibacteriota</taxon>
    </lineage>
</organism>
<protein>
    <submittedName>
        <fullName evidence="8">Cell division cycle protein 48</fullName>
    </submittedName>
</protein>
<evidence type="ECO:0000256" key="3">
    <source>
        <dbReference type="ARBA" id="ARBA00023054"/>
    </source>
</evidence>
<feature type="transmembrane region" description="Helical" evidence="5">
    <location>
        <begin position="266"/>
        <end position="283"/>
    </location>
</feature>
<dbReference type="InterPro" id="IPR050168">
    <property type="entry name" value="AAA_ATPase_domain"/>
</dbReference>
<evidence type="ECO:0000313" key="8">
    <source>
        <dbReference type="EMBL" id="KKW17428.1"/>
    </source>
</evidence>
<dbReference type="Pfam" id="PF00004">
    <property type="entry name" value="AAA"/>
    <property type="match status" value="1"/>
</dbReference>
<evidence type="ECO:0000259" key="7">
    <source>
        <dbReference type="SMART" id="SM00382"/>
    </source>
</evidence>
<comment type="caution">
    <text evidence="8">The sequence shown here is derived from an EMBL/GenBank/DDBJ whole genome shotgun (WGS) entry which is preliminary data.</text>
</comment>
<feature type="transmembrane region" description="Helical" evidence="5">
    <location>
        <begin position="295"/>
        <end position="315"/>
    </location>
</feature>
<dbReference type="InterPro" id="IPR041569">
    <property type="entry name" value="AAA_lid_3"/>
</dbReference>
<dbReference type="Pfam" id="PF17862">
    <property type="entry name" value="AAA_lid_3"/>
    <property type="match status" value="1"/>
</dbReference>
<evidence type="ECO:0000256" key="5">
    <source>
        <dbReference type="SAM" id="Phobius"/>
    </source>
</evidence>
<keyword evidence="5" id="KW-0472">Membrane</keyword>
<feature type="domain" description="AAA+ ATPase" evidence="7">
    <location>
        <begin position="407"/>
        <end position="544"/>
    </location>
</feature>
<dbReference type="SUPFAM" id="SSF52540">
    <property type="entry name" value="P-loop containing nucleoside triphosphate hydrolases"/>
    <property type="match status" value="1"/>
</dbReference>
<keyword evidence="8" id="KW-0132">Cell division</keyword>
<dbReference type="InterPro" id="IPR003960">
    <property type="entry name" value="ATPase_AAA_CS"/>
</dbReference>
<dbReference type="PANTHER" id="PTHR23077">
    <property type="entry name" value="AAA-FAMILY ATPASE"/>
    <property type="match status" value="1"/>
</dbReference>
<dbReference type="SMART" id="SM00382">
    <property type="entry name" value="AAA"/>
    <property type="match status" value="1"/>
</dbReference>
<evidence type="ECO:0000313" key="9">
    <source>
        <dbReference type="Proteomes" id="UP000033982"/>
    </source>
</evidence>
<feature type="transmembrane region" description="Helical" evidence="5">
    <location>
        <begin position="327"/>
        <end position="347"/>
    </location>
</feature>
<feature type="signal peptide" evidence="6">
    <location>
        <begin position="1"/>
        <end position="46"/>
    </location>
</feature>
<comment type="similarity">
    <text evidence="4">Belongs to the AAA ATPase family.</text>
</comment>
<evidence type="ECO:0000256" key="1">
    <source>
        <dbReference type="ARBA" id="ARBA00022741"/>
    </source>
</evidence>
<keyword evidence="6" id="KW-0732">Signal</keyword>
<proteinExistence type="inferred from homology"/>
<dbReference type="GO" id="GO:0051301">
    <property type="term" value="P:cell division"/>
    <property type="evidence" value="ECO:0007669"/>
    <property type="project" value="UniProtKB-KW"/>
</dbReference>
<dbReference type="InterPro" id="IPR027417">
    <property type="entry name" value="P-loop_NTPase"/>
</dbReference>
<keyword evidence="2 4" id="KW-0067">ATP-binding</keyword>
<accession>A0A0G1WF67</accession>
<dbReference type="Gene3D" id="3.40.50.300">
    <property type="entry name" value="P-loop containing nucleotide triphosphate hydrolases"/>
    <property type="match status" value="1"/>
</dbReference>
<evidence type="ECO:0000256" key="2">
    <source>
        <dbReference type="ARBA" id="ARBA00022840"/>
    </source>
</evidence>
<keyword evidence="1 4" id="KW-0547">Nucleotide-binding</keyword>
<dbReference type="PROSITE" id="PS00674">
    <property type="entry name" value="AAA"/>
    <property type="match status" value="1"/>
</dbReference>
<dbReference type="GO" id="GO:0016887">
    <property type="term" value="F:ATP hydrolysis activity"/>
    <property type="evidence" value="ECO:0007669"/>
    <property type="project" value="InterPro"/>
</dbReference>
<dbReference type="InterPro" id="IPR003959">
    <property type="entry name" value="ATPase_AAA_core"/>
</dbReference>
<keyword evidence="5" id="KW-0812">Transmembrane</keyword>
<dbReference type="InterPro" id="IPR003593">
    <property type="entry name" value="AAA+_ATPase"/>
</dbReference>
<evidence type="ECO:0000256" key="4">
    <source>
        <dbReference type="RuleBase" id="RU003651"/>
    </source>
</evidence>
<name>A0A0G1WF67_9BACT</name>
<dbReference type="Proteomes" id="UP000033982">
    <property type="component" value="Unassembled WGS sequence"/>
</dbReference>
<evidence type="ECO:0000256" key="6">
    <source>
        <dbReference type="SAM" id="SignalP"/>
    </source>
</evidence>
<keyword evidence="3" id="KW-0175">Coiled coil</keyword>
<keyword evidence="8" id="KW-0131">Cell cycle</keyword>
<dbReference type="AlphaFoldDB" id="A0A0G1WF67"/>
<dbReference type="GO" id="GO:0005524">
    <property type="term" value="F:ATP binding"/>
    <property type="evidence" value="ECO:0007669"/>
    <property type="project" value="UniProtKB-KW"/>
</dbReference>
<dbReference type="Gene3D" id="1.10.8.60">
    <property type="match status" value="1"/>
</dbReference>
<gene>
    <name evidence="8" type="ORF">UY58_C0003G0005</name>
</gene>
<dbReference type="EMBL" id="LCQN01000003">
    <property type="protein sequence ID" value="KKW17428.1"/>
    <property type="molecule type" value="Genomic_DNA"/>
</dbReference>
<reference evidence="8 9" key="1">
    <citation type="journal article" date="2015" name="Nature">
        <title>rRNA introns, odd ribosomes, and small enigmatic genomes across a large radiation of phyla.</title>
        <authorList>
            <person name="Brown C.T."/>
            <person name="Hug L.A."/>
            <person name="Thomas B.C."/>
            <person name="Sharon I."/>
            <person name="Castelle C.J."/>
            <person name="Singh A."/>
            <person name="Wilkins M.J."/>
            <person name="Williams K.H."/>
            <person name="Banfield J.F."/>
        </authorList>
    </citation>
    <scope>NUCLEOTIDE SEQUENCE [LARGE SCALE GENOMIC DNA]</scope>
</reference>
<feature type="chain" id="PRO_5002540450" evidence="6">
    <location>
        <begin position="47"/>
        <end position="633"/>
    </location>
</feature>
<sequence length="633" mass="70493">MWTMENCYALQGYTGLMFGLRFCFSSRIVFLLLIIALLFSAHTASAAEIDVGTTTAITVASEAFHPAQNVTSVPFVANDSKGKSWYIVDFYNFNGPGKKMYYFGRVIVNPETGTVITNTSDEGKYAYVTDDLNKLVGISQIADQATGEIGYAYTEDDARGIASEALFLTPDYSVYKSGLLEGDTKYYWVIDFVRYDSFAKKFYWGRRAIVDPYYGNVVTDPAIIQYFRARATDIPDGFDPLTKEQLGTTRSISTDFNSVTHSPYKLMFLGLLLAALVVLPRFLQSAKLHLPMKQLLDWTFGVAIVLELMFALYLYRYGEGYDATSAIWLFIGAIGTVTAWVSTRLSYAQGPKTDEENKYKFTQMGKGDIKIMGWSDLIVGETTLAELKRVVGLIENPDITLKLGIDPPKGILLYGPPGTGKTTIAKVLANEAHAAFFSISLAEIYSMWMGESEQRVHGLFQEARKHKPAIVFIDEIDSLMARRGNATTGAYADKIANQVLQEIDGIRDSNYVFVVGATNAPDAVDPALLRGGRLSTQIEIPLPEATEREKLFSLYLQRATLSKDIDVKALAQKTEVYSGADIKDICEQAIVRVYERTKNIKTSLAQKDLLDAIDGYARTSRVYHVPDFFKKRP</sequence>
<keyword evidence="5" id="KW-1133">Transmembrane helix</keyword>